<dbReference type="AlphaFoldDB" id="A0A800NFU3"/>
<comment type="caution">
    <text evidence="1">The sequence shown here is derived from an EMBL/GenBank/DDBJ whole genome shotgun (WGS) entry which is preliminary data.</text>
</comment>
<accession>A0A800NFU3</accession>
<protein>
    <submittedName>
        <fullName evidence="1">Uncharacterized protein</fullName>
    </submittedName>
</protein>
<dbReference type="EMBL" id="VDEM01000002">
    <property type="protein sequence ID" value="KAF0825798.1"/>
    <property type="molecule type" value="Genomic_DNA"/>
</dbReference>
<dbReference type="Proteomes" id="UP000465778">
    <property type="component" value="Unassembled WGS sequence"/>
</dbReference>
<evidence type="ECO:0000313" key="1">
    <source>
        <dbReference type="EMBL" id="KAF0825798.1"/>
    </source>
</evidence>
<sequence length="43" mass="5023">MKNNSPKFNRTAAKVNWQPFSCLIIKMAGFHLYYQHIVNTPRG</sequence>
<name>A0A800NFU3_CYTFI</name>
<organism evidence="1 2">
    <name type="scientific">Cytobacillus firmus</name>
    <name type="common">Bacillus firmus</name>
    <dbReference type="NCBI Taxonomy" id="1399"/>
    <lineage>
        <taxon>Bacteria</taxon>
        <taxon>Bacillati</taxon>
        <taxon>Bacillota</taxon>
        <taxon>Bacilli</taxon>
        <taxon>Bacillales</taxon>
        <taxon>Bacillaceae</taxon>
        <taxon>Cytobacillus</taxon>
    </lineage>
</organism>
<proteinExistence type="predicted"/>
<reference evidence="1 2" key="1">
    <citation type="journal article" date="2020" name="G3 (Bethesda)">
        <title>Whole Genome Sequencing and Comparative Genomics of Two Nematicidal Bacillus Strains Reveals a Wide Range of Possible Virulence Factors.</title>
        <authorList>
            <person name="Susic N."/>
            <person name="Janezic S."/>
            <person name="Rupnik M."/>
            <person name="Geric Stare B."/>
        </authorList>
    </citation>
    <scope>NUCLEOTIDE SEQUENCE [LARGE SCALE GENOMIC DNA]</scope>
    <source>
        <strain evidence="1 2">I-1582</strain>
    </source>
</reference>
<gene>
    <name evidence="1" type="ORF">KIS1582_0471</name>
</gene>
<evidence type="ECO:0000313" key="2">
    <source>
        <dbReference type="Proteomes" id="UP000465778"/>
    </source>
</evidence>